<dbReference type="InterPro" id="IPR018950">
    <property type="entry name" value="DiS-bond_isomerase_DsbC/G_N"/>
</dbReference>
<reference evidence="9" key="1">
    <citation type="journal article" date="2015" name="Nature">
        <title>Complex archaea that bridge the gap between prokaryotes and eukaryotes.</title>
        <authorList>
            <person name="Spang A."/>
            <person name="Saw J.H."/>
            <person name="Jorgensen S.L."/>
            <person name="Zaremba-Niedzwiedzka K."/>
            <person name="Martijn J."/>
            <person name="Lind A.E."/>
            <person name="van Eijk R."/>
            <person name="Schleper C."/>
            <person name="Guy L."/>
            <person name="Ettema T.J."/>
        </authorList>
    </citation>
    <scope>NUCLEOTIDE SEQUENCE</scope>
</reference>
<evidence type="ECO:0000313" key="9">
    <source>
        <dbReference type="EMBL" id="KKO10982.1"/>
    </source>
</evidence>
<dbReference type="InterPro" id="IPR051470">
    <property type="entry name" value="Thiol:disulfide_interchange"/>
</dbReference>
<comment type="similarity">
    <text evidence="2">Belongs to the thioredoxin family. DsbC subfamily.</text>
</comment>
<dbReference type="Pfam" id="PF10411">
    <property type="entry name" value="DsbC_N"/>
    <property type="match status" value="1"/>
</dbReference>
<dbReference type="PANTHER" id="PTHR35272:SF3">
    <property type="entry name" value="THIOL:DISULFIDE INTERCHANGE PROTEIN DSBC"/>
    <property type="match status" value="1"/>
</dbReference>
<comment type="caution">
    <text evidence="9">The sequence shown here is derived from an EMBL/GenBank/DDBJ whole genome shotgun (WGS) entry which is preliminary data.</text>
</comment>
<feature type="domain" description="Disulphide bond isomerase DsbC/G N-terminal" evidence="7">
    <location>
        <begin position="39"/>
        <end position="102"/>
    </location>
</feature>
<gene>
    <name evidence="9" type="ORF">LCGC14_0024670</name>
</gene>
<dbReference type="PANTHER" id="PTHR35272">
    <property type="entry name" value="THIOL:DISULFIDE INTERCHANGE PROTEIN DSBC-RELATED"/>
    <property type="match status" value="1"/>
</dbReference>
<evidence type="ECO:0000256" key="6">
    <source>
        <dbReference type="ARBA" id="ARBA00023284"/>
    </source>
</evidence>
<organism evidence="9">
    <name type="scientific">marine sediment metagenome</name>
    <dbReference type="NCBI Taxonomy" id="412755"/>
    <lineage>
        <taxon>unclassified sequences</taxon>
        <taxon>metagenomes</taxon>
        <taxon>ecological metagenomes</taxon>
    </lineage>
</organism>
<evidence type="ECO:0008006" key="10">
    <source>
        <dbReference type="Google" id="ProtNLM"/>
    </source>
</evidence>
<keyword evidence="6" id="KW-0676">Redox-active center</keyword>
<dbReference type="GO" id="GO:0042597">
    <property type="term" value="C:periplasmic space"/>
    <property type="evidence" value="ECO:0007669"/>
    <property type="project" value="UniProtKB-SubCell"/>
</dbReference>
<dbReference type="InterPro" id="IPR009094">
    <property type="entry name" value="DiS-bond_isomerase_DsbC/G_N_sf"/>
</dbReference>
<keyword evidence="3" id="KW-0732">Signal</keyword>
<dbReference type="Pfam" id="PF13098">
    <property type="entry name" value="Thioredoxin_2"/>
    <property type="match status" value="1"/>
</dbReference>
<evidence type="ECO:0000259" key="7">
    <source>
        <dbReference type="Pfam" id="PF10411"/>
    </source>
</evidence>
<dbReference type="CDD" id="cd03020">
    <property type="entry name" value="DsbA_DsbC_DsbG"/>
    <property type="match status" value="1"/>
</dbReference>
<dbReference type="AlphaFoldDB" id="A0A0F9YFM3"/>
<evidence type="ECO:0000256" key="4">
    <source>
        <dbReference type="ARBA" id="ARBA00022764"/>
    </source>
</evidence>
<name>A0A0F9YFM3_9ZZZZ</name>
<feature type="domain" description="Thioredoxin-like fold" evidence="8">
    <location>
        <begin position="128"/>
        <end position="249"/>
    </location>
</feature>
<keyword evidence="5" id="KW-1015">Disulfide bond</keyword>
<accession>A0A0F9YFM3</accession>
<proteinExistence type="inferred from homology"/>
<evidence type="ECO:0000256" key="2">
    <source>
        <dbReference type="ARBA" id="ARBA00009813"/>
    </source>
</evidence>
<dbReference type="EMBL" id="LAZR01000004">
    <property type="protein sequence ID" value="KKO10982.1"/>
    <property type="molecule type" value="Genomic_DNA"/>
</dbReference>
<keyword evidence="4" id="KW-0574">Periplasm</keyword>
<dbReference type="Gene3D" id="3.40.30.10">
    <property type="entry name" value="Glutaredoxin"/>
    <property type="match status" value="1"/>
</dbReference>
<dbReference type="SUPFAM" id="SSF54423">
    <property type="entry name" value="DsbC/DsbG N-terminal domain-like"/>
    <property type="match status" value="1"/>
</dbReference>
<evidence type="ECO:0000256" key="5">
    <source>
        <dbReference type="ARBA" id="ARBA00023157"/>
    </source>
</evidence>
<evidence type="ECO:0000256" key="1">
    <source>
        <dbReference type="ARBA" id="ARBA00004418"/>
    </source>
</evidence>
<protein>
    <recommendedName>
        <fullName evidence="10">Thiol:disulfide interchange protein</fullName>
    </recommendedName>
</protein>
<evidence type="ECO:0000256" key="3">
    <source>
        <dbReference type="ARBA" id="ARBA00022729"/>
    </source>
</evidence>
<evidence type="ECO:0000259" key="8">
    <source>
        <dbReference type="Pfam" id="PF13098"/>
    </source>
</evidence>
<dbReference type="InterPro" id="IPR033954">
    <property type="entry name" value="DiS-bond_Isoase_DsbC/G"/>
</dbReference>
<dbReference type="Gene3D" id="3.10.450.70">
    <property type="entry name" value="Disulphide bond isomerase, DsbC/G, N-terminal"/>
    <property type="match status" value="1"/>
</dbReference>
<dbReference type="InterPro" id="IPR036249">
    <property type="entry name" value="Thioredoxin-like_sf"/>
</dbReference>
<dbReference type="InterPro" id="IPR012336">
    <property type="entry name" value="Thioredoxin-like_fold"/>
</dbReference>
<sequence>MYMNSARRLLSQFAVIVGMAVAIGAQAQTEDWETSLRETINTSLGAASQGQLRVESMRETPMANVVEVILSSGEILFSDKSGRFMIAGEMYMTRPEGLVNLTAETRKGQVRDLLAGVPEDQMVIFEPEGETKATISVFTDVDCTYCRRLHHDVETINANGIRVRYLAYPRGGLESTAYPKMISVWCSSDRNRALTQAKNGQNLPERDCENPVLNHHSLGNRIGITGTPAIVLPDGTLIPGYMDAERLTATVLGQ</sequence>
<comment type="subcellular location">
    <subcellularLocation>
        <location evidence="1">Periplasm</location>
    </subcellularLocation>
</comment>
<dbReference type="SUPFAM" id="SSF52833">
    <property type="entry name" value="Thioredoxin-like"/>
    <property type="match status" value="1"/>
</dbReference>